<organism evidence="1">
    <name type="scientific">marine sediment metagenome</name>
    <dbReference type="NCBI Taxonomy" id="412755"/>
    <lineage>
        <taxon>unclassified sequences</taxon>
        <taxon>metagenomes</taxon>
        <taxon>ecological metagenomes</taxon>
    </lineage>
</organism>
<dbReference type="AlphaFoldDB" id="X0ZCJ6"/>
<evidence type="ECO:0000313" key="1">
    <source>
        <dbReference type="EMBL" id="GAG66954.1"/>
    </source>
</evidence>
<comment type="caution">
    <text evidence="1">The sequence shown here is derived from an EMBL/GenBank/DDBJ whole genome shotgun (WGS) entry which is preliminary data.</text>
</comment>
<name>X0ZCJ6_9ZZZZ</name>
<reference evidence="1" key="1">
    <citation type="journal article" date="2014" name="Front. Microbiol.">
        <title>High frequency of phylogenetically diverse reductive dehalogenase-homologous genes in deep subseafloor sedimentary metagenomes.</title>
        <authorList>
            <person name="Kawai M."/>
            <person name="Futagami T."/>
            <person name="Toyoda A."/>
            <person name="Takaki Y."/>
            <person name="Nishi S."/>
            <person name="Hori S."/>
            <person name="Arai W."/>
            <person name="Tsubouchi T."/>
            <person name="Morono Y."/>
            <person name="Uchiyama I."/>
            <person name="Ito T."/>
            <person name="Fujiyama A."/>
            <person name="Inagaki F."/>
            <person name="Takami H."/>
        </authorList>
    </citation>
    <scope>NUCLEOTIDE SEQUENCE</scope>
    <source>
        <strain evidence="1">Expedition CK06-06</strain>
    </source>
</reference>
<protein>
    <submittedName>
        <fullName evidence="1">Uncharacterized protein</fullName>
    </submittedName>
</protein>
<sequence length="108" mass="11508">MSLLIKAAPARAETVTTLPTPSETQLNRIVKLVTKGAPKVYVCMQNSVGVYEWVQGVWHFMGVSRSGSSAVFYRNGVALATACSVGGLVDPETCAQDMVIGVRFDKGS</sequence>
<gene>
    <name evidence="1" type="ORF">S01H4_18066</name>
</gene>
<accession>X0ZCJ6</accession>
<feature type="non-terminal residue" evidence="1">
    <location>
        <position position="108"/>
    </location>
</feature>
<dbReference type="EMBL" id="BART01007993">
    <property type="protein sequence ID" value="GAG66954.1"/>
    <property type="molecule type" value="Genomic_DNA"/>
</dbReference>
<proteinExistence type="predicted"/>